<dbReference type="STRING" id="100816.A0A175VS09"/>
<protein>
    <submittedName>
        <fullName evidence="2">Oxidoreductase AflY</fullName>
    </submittedName>
</protein>
<dbReference type="Proteomes" id="UP000078237">
    <property type="component" value="Unassembled WGS sequence"/>
</dbReference>
<dbReference type="PANTHER" id="PTHR35870:SF1">
    <property type="entry name" value="PROTEIN, PUTATIVE (AFU_ORTHOLOGUE AFUA_5G03330)-RELATED"/>
    <property type="match status" value="1"/>
</dbReference>
<evidence type="ECO:0000256" key="1">
    <source>
        <dbReference type="ARBA" id="ARBA00023002"/>
    </source>
</evidence>
<proteinExistence type="predicted"/>
<evidence type="ECO:0000313" key="2">
    <source>
        <dbReference type="EMBL" id="KXX74153.1"/>
    </source>
</evidence>
<comment type="caution">
    <text evidence="2">The sequence shown here is derived from an EMBL/GenBank/DDBJ whole genome shotgun (WGS) entry which is preliminary data.</text>
</comment>
<dbReference type="InterPro" id="IPR025337">
    <property type="entry name" value="Questin_oxidase-like"/>
</dbReference>
<dbReference type="GO" id="GO:0016491">
    <property type="term" value="F:oxidoreductase activity"/>
    <property type="evidence" value="ECO:0007669"/>
    <property type="project" value="UniProtKB-KW"/>
</dbReference>
<dbReference type="PANTHER" id="PTHR35870">
    <property type="entry name" value="PROTEIN, PUTATIVE (AFU_ORTHOLOGUE AFUA_5G03330)-RELATED"/>
    <property type="match status" value="1"/>
</dbReference>
<keyword evidence="1" id="KW-0560">Oxidoreductase</keyword>
<evidence type="ECO:0000313" key="3">
    <source>
        <dbReference type="Proteomes" id="UP000078237"/>
    </source>
</evidence>
<dbReference type="OrthoDB" id="10004862at2759"/>
<name>A0A175VS09_9PEZI</name>
<organism evidence="2 3">
    <name type="scientific">Madurella mycetomatis</name>
    <dbReference type="NCBI Taxonomy" id="100816"/>
    <lineage>
        <taxon>Eukaryota</taxon>
        <taxon>Fungi</taxon>
        <taxon>Dikarya</taxon>
        <taxon>Ascomycota</taxon>
        <taxon>Pezizomycotina</taxon>
        <taxon>Sordariomycetes</taxon>
        <taxon>Sordariomycetidae</taxon>
        <taxon>Sordariales</taxon>
        <taxon>Sordariales incertae sedis</taxon>
        <taxon>Madurella</taxon>
    </lineage>
</organism>
<gene>
    <name evidence="2" type="ORF">MMYC01_207859</name>
</gene>
<accession>A0A175VS09</accession>
<dbReference type="VEuPathDB" id="FungiDB:MMYC01_207859"/>
<dbReference type="EMBL" id="LCTW02000381">
    <property type="protein sequence ID" value="KXX74153.1"/>
    <property type="molecule type" value="Genomic_DNA"/>
</dbReference>
<sequence length="431" mass="48385">MATTNPELPYKMHTHHVFFNKSGFHNHIPHHLLALYGTGAASPALQAAYDGNAHYQRPALPAHGSPTRPLEMLPWPEKAKVYLGREEYYPDFLRFFQDEMKQKKTAAEGAWQAVVREYLLERGRGGDELLVRLFAGFLHPLIQLMYGVEWHQGAIVAEALAQAAVHSDDIKVFLLGAEEEANKAGAGAEMPRIVDLLQEVKQNEKLAKSAKMADENKIRDGVLVRAKDEMIRLAARVRVAPEEVEERTAEMFDACVYMASAAALVQAEKHPKFDFFLMHHVNASPIFVTLNAQDWIPPETKARLLEWKIRIDLLQYAARGVPDLPAEKLAAYQPQRPSPGSSLAEIIARLHEYPDDGHAIKLGRAAVVCHNICEVHEAGDKNWLKIRGDDMWAKICHLIVDSVEAPGPQWVRSCGFEEAWKDVPEVQNAKL</sequence>
<keyword evidence="3" id="KW-1185">Reference proteome</keyword>
<reference evidence="2 3" key="1">
    <citation type="journal article" date="2016" name="Genome Announc.">
        <title>Genome Sequence of Madurella mycetomatis mm55, Isolated from a Human Mycetoma Case in Sudan.</title>
        <authorList>
            <person name="Smit S."/>
            <person name="Derks M.F."/>
            <person name="Bervoets S."/>
            <person name="Fahal A."/>
            <person name="van Leeuwen W."/>
            <person name="van Belkum A."/>
            <person name="van de Sande W.W."/>
        </authorList>
    </citation>
    <scope>NUCLEOTIDE SEQUENCE [LARGE SCALE GENOMIC DNA]</scope>
    <source>
        <strain evidence="3">mm55</strain>
    </source>
</reference>
<dbReference type="AlphaFoldDB" id="A0A175VS09"/>
<dbReference type="Pfam" id="PF14027">
    <property type="entry name" value="Questin_oxidase"/>
    <property type="match status" value="1"/>
</dbReference>